<accession>A0A1G6GUX4</accession>
<evidence type="ECO:0000256" key="1">
    <source>
        <dbReference type="SAM" id="MobiDB-lite"/>
    </source>
</evidence>
<dbReference type="AlphaFoldDB" id="A0A1G6GUX4"/>
<evidence type="ECO:0000313" key="3">
    <source>
        <dbReference type="Proteomes" id="UP000199086"/>
    </source>
</evidence>
<keyword evidence="3" id="KW-1185">Reference proteome</keyword>
<evidence type="ECO:0000313" key="2">
    <source>
        <dbReference type="EMBL" id="SDB85495.1"/>
    </source>
</evidence>
<protein>
    <submittedName>
        <fullName evidence="2">Uncharacterized protein</fullName>
    </submittedName>
</protein>
<sequence length="83" mass="9425">MTLAAPIRRHRSHTAPKPPPTEWDRLVEHRLAFEAAQEGLRLAKTCVSTVAAPYYLYSVRTNRLLAVSEGGMTLDEVARYLFR</sequence>
<proteinExistence type="predicted"/>
<dbReference type="EMBL" id="FMYF01000005">
    <property type="protein sequence ID" value="SDB85495.1"/>
    <property type="molecule type" value="Genomic_DNA"/>
</dbReference>
<reference evidence="2 3" key="1">
    <citation type="submission" date="2016-06" db="EMBL/GenBank/DDBJ databases">
        <authorList>
            <person name="Olsen C.W."/>
            <person name="Carey S."/>
            <person name="Hinshaw L."/>
            <person name="Karasin A.I."/>
        </authorList>
    </citation>
    <scope>NUCLEOTIDE SEQUENCE [LARGE SCALE GENOMIC DNA]</scope>
    <source>
        <strain evidence="2 3">LZ-22</strain>
    </source>
</reference>
<gene>
    <name evidence="2" type="ORF">GA0111570_10566</name>
</gene>
<dbReference type="RefSeq" id="WP_092609470.1">
    <property type="nucleotide sequence ID" value="NZ_FMYF01000005.1"/>
</dbReference>
<dbReference type="Proteomes" id="UP000199086">
    <property type="component" value="Unassembled WGS sequence"/>
</dbReference>
<organism evidence="2 3">
    <name type="scientific">Raineyella antarctica</name>
    <dbReference type="NCBI Taxonomy" id="1577474"/>
    <lineage>
        <taxon>Bacteria</taxon>
        <taxon>Bacillati</taxon>
        <taxon>Actinomycetota</taxon>
        <taxon>Actinomycetes</taxon>
        <taxon>Propionibacteriales</taxon>
        <taxon>Propionibacteriaceae</taxon>
        <taxon>Raineyella</taxon>
    </lineage>
</organism>
<dbReference type="STRING" id="1577474.GA0111570_10566"/>
<feature type="region of interest" description="Disordered" evidence="1">
    <location>
        <begin position="1"/>
        <end position="21"/>
    </location>
</feature>
<name>A0A1G6GUX4_9ACTN</name>